<comment type="caution">
    <text evidence="1">The sequence shown here is derived from an EMBL/GenBank/DDBJ whole genome shotgun (WGS) entry which is preliminary data.</text>
</comment>
<protein>
    <submittedName>
        <fullName evidence="1">Uncharacterized protein</fullName>
    </submittedName>
</protein>
<proteinExistence type="predicted"/>
<organism evidence="1 2">
    <name type="scientific">Trifolium medium</name>
    <dbReference type="NCBI Taxonomy" id="97028"/>
    <lineage>
        <taxon>Eukaryota</taxon>
        <taxon>Viridiplantae</taxon>
        <taxon>Streptophyta</taxon>
        <taxon>Embryophyta</taxon>
        <taxon>Tracheophyta</taxon>
        <taxon>Spermatophyta</taxon>
        <taxon>Magnoliopsida</taxon>
        <taxon>eudicotyledons</taxon>
        <taxon>Gunneridae</taxon>
        <taxon>Pentapetalae</taxon>
        <taxon>rosids</taxon>
        <taxon>fabids</taxon>
        <taxon>Fabales</taxon>
        <taxon>Fabaceae</taxon>
        <taxon>Papilionoideae</taxon>
        <taxon>50 kb inversion clade</taxon>
        <taxon>NPAAA clade</taxon>
        <taxon>Hologalegina</taxon>
        <taxon>IRL clade</taxon>
        <taxon>Trifolieae</taxon>
        <taxon>Trifolium</taxon>
    </lineage>
</organism>
<dbReference type="AlphaFoldDB" id="A0A392WB27"/>
<keyword evidence="2" id="KW-1185">Reference proteome</keyword>
<evidence type="ECO:0000313" key="2">
    <source>
        <dbReference type="Proteomes" id="UP000265520"/>
    </source>
</evidence>
<accession>A0A392WB27</accession>
<feature type="non-terminal residue" evidence="1">
    <location>
        <position position="64"/>
    </location>
</feature>
<name>A0A392WB27_9FABA</name>
<feature type="non-terminal residue" evidence="1">
    <location>
        <position position="1"/>
    </location>
</feature>
<dbReference type="EMBL" id="LXQA011429979">
    <property type="protein sequence ID" value="MCI96989.1"/>
    <property type="molecule type" value="Genomic_DNA"/>
</dbReference>
<evidence type="ECO:0000313" key="1">
    <source>
        <dbReference type="EMBL" id="MCI96989.1"/>
    </source>
</evidence>
<reference evidence="1 2" key="1">
    <citation type="journal article" date="2018" name="Front. Plant Sci.">
        <title>Red Clover (Trifolium pratense) and Zigzag Clover (T. medium) - A Picture of Genomic Similarities and Differences.</title>
        <authorList>
            <person name="Dluhosova J."/>
            <person name="Istvanek J."/>
            <person name="Nedelnik J."/>
            <person name="Repkova J."/>
        </authorList>
    </citation>
    <scope>NUCLEOTIDE SEQUENCE [LARGE SCALE GENOMIC DNA]</scope>
    <source>
        <strain evidence="2">cv. 10/8</strain>
        <tissue evidence="1">Leaf</tissue>
    </source>
</reference>
<dbReference type="Proteomes" id="UP000265520">
    <property type="component" value="Unassembled WGS sequence"/>
</dbReference>
<sequence>DSGTLGLEDPKSSEILGEINLLESDVSKAIDGVSTKTTSDFVQKPNQESVLESAVAPVATTTEG</sequence>